<evidence type="ECO:0000256" key="1">
    <source>
        <dbReference type="ARBA" id="ARBA00009431"/>
    </source>
</evidence>
<protein>
    <submittedName>
        <fullName evidence="2">Serine carboxypeptidase-like 18</fullName>
    </submittedName>
</protein>
<dbReference type="AlphaFoldDB" id="A0AAD8H3I4"/>
<dbReference type="Proteomes" id="UP001237642">
    <property type="component" value="Unassembled WGS sequence"/>
</dbReference>
<dbReference type="Pfam" id="PF00450">
    <property type="entry name" value="Peptidase_S10"/>
    <property type="match status" value="1"/>
</dbReference>
<dbReference type="InterPro" id="IPR001563">
    <property type="entry name" value="Peptidase_S10"/>
</dbReference>
<dbReference type="PRINTS" id="PR00724">
    <property type="entry name" value="CRBOXYPTASEC"/>
</dbReference>
<keyword evidence="2" id="KW-0121">Carboxypeptidase</keyword>
<dbReference type="GO" id="GO:0006508">
    <property type="term" value="P:proteolysis"/>
    <property type="evidence" value="ECO:0007669"/>
    <property type="project" value="InterPro"/>
</dbReference>
<dbReference type="GO" id="GO:0004185">
    <property type="term" value="F:serine-type carboxypeptidase activity"/>
    <property type="evidence" value="ECO:0007669"/>
    <property type="project" value="InterPro"/>
</dbReference>
<organism evidence="2 3">
    <name type="scientific">Heracleum sosnowskyi</name>
    <dbReference type="NCBI Taxonomy" id="360622"/>
    <lineage>
        <taxon>Eukaryota</taxon>
        <taxon>Viridiplantae</taxon>
        <taxon>Streptophyta</taxon>
        <taxon>Embryophyta</taxon>
        <taxon>Tracheophyta</taxon>
        <taxon>Spermatophyta</taxon>
        <taxon>Magnoliopsida</taxon>
        <taxon>eudicotyledons</taxon>
        <taxon>Gunneridae</taxon>
        <taxon>Pentapetalae</taxon>
        <taxon>asterids</taxon>
        <taxon>campanulids</taxon>
        <taxon>Apiales</taxon>
        <taxon>Apiaceae</taxon>
        <taxon>Apioideae</taxon>
        <taxon>apioid superclade</taxon>
        <taxon>Tordylieae</taxon>
        <taxon>Tordyliinae</taxon>
        <taxon>Heracleum</taxon>
    </lineage>
</organism>
<dbReference type="FunFam" id="3.40.50.1820:FF:000072">
    <property type="entry name" value="Serine carboxypeptidase-like 19"/>
    <property type="match status" value="1"/>
</dbReference>
<dbReference type="SUPFAM" id="SSF53474">
    <property type="entry name" value="alpha/beta-Hydrolases"/>
    <property type="match status" value="1"/>
</dbReference>
<comment type="caution">
    <text evidence="2">The sequence shown here is derived from an EMBL/GenBank/DDBJ whole genome shotgun (WGS) entry which is preliminary data.</text>
</comment>
<dbReference type="Gene3D" id="3.40.50.1820">
    <property type="entry name" value="alpha/beta hydrolase"/>
    <property type="match status" value="1"/>
</dbReference>
<evidence type="ECO:0000313" key="3">
    <source>
        <dbReference type="Proteomes" id="UP001237642"/>
    </source>
</evidence>
<dbReference type="EMBL" id="JAUIZM010000010">
    <property type="protein sequence ID" value="KAK1359053.1"/>
    <property type="molecule type" value="Genomic_DNA"/>
</dbReference>
<reference evidence="2" key="2">
    <citation type="submission" date="2023-05" db="EMBL/GenBank/DDBJ databases">
        <authorList>
            <person name="Schelkunov M.I."/>
        </authorList>
    </citation>
    <scope>NUCLEOTIDE SEQUENCE</scope>
    <source>
        <strain evidence="2">Hsosn_3</strain>
        <tissue evidence="2">Leaf</tissue>
    </source>
</reference>
<dbReference type="InterPro" id="IPR029058">
    <property type="entry name" value="AB_hydrolase_fold"/>
</dbReference>
<dbReference type="PANTHER" id="PTHR11802">
    <property type="entry name" value="SERINE PROTEASE FAMILY S10 SERINE CARBOXYPEPTIDASE"/>
    <property type="match status" value="1"/>
</dbReference>
<dbReference type="Gene3D" id="3.40.50.12670">
    <property type="match status" value="1"/>
</dbReference>
<dbReference type="GO" id="GO:0016747">
    <property type="term" value="F:acyltransferase activity, transferring groups other than amino-acyl groups"/>
    <property type="evidence" value="ECO:0007669"/>
    <property type="project" value="TreeGrafter"/>
</dbReference>
<accession>A0AAD8H3I4</accession>
<name>A0AAD8H3I4_9APIA</name>
<keyword evidence="3" id="KW-1185">Reference proteome</keyword>
<proteinExistence type="inferred from homology"/>
<comment type="similarity">
    <text evidence="1">Belongs to the peptidase S10 family.</text>
</comment>
<dbReference type="GO" id="GO:0019748">
    <property type="term" value="P:secondary metabolic process"/>
    <property type="evidence" value="ECO:0007669"/>
    <property type="project" value="TreeGrafter"/>
</dbReference>
<reference evidence="2" key="1">
    <citation type="submission" date="2023-02" db="EMBL/GenBank/DDBJ databases">
        <title>Genome of toxic invasive species Heracleum sosnowskyi carries increased number of genes despite the absence of recent whole-genome duplications.</title>
        <authorList>
            <person name="Schelkunov M."/>
            <person name="Shtratnikova V."/>
            <person name="Makarenko M."/>
            <person name="Klepikova A."/>
            <person name="Omelchenko D."/>
            <person name="Novikova G."/>
            <person name="Obukhova E."/>
            <person name="Bogdanov V."/>
            <person name="Penin A."/>
            <person name="Logacheva M."/>
        </authorList>
    </citation>
    <scope>NUCLEOTIDE SEQUENCE</scope>
    <source>
        <strain evidence="2">Hsosn_3</strain>
        <tissue evidence="2">Leaf</tissue>
    </source>
</reference>
<keyword evidence="2" id="KW-0645">Protease</keyword>
<keyword evidence="2" id="KW-0378">Hydrolase</keyword>
<sequence length="488" mass="55637">MVEEEQKTMKEEEHGKSGYWKDGKKQAVGFLNLTRTIVKALPGFPGELPFKLETGYVEVGEKKDVVLFYYFVESERNPTDDPLLIWIAGGPGCSTLRSFFYQIGPLTIEYPDTSKEIPDLHLNPYSWTKLANVIFLDAPTSGFSYAKSPETYKNSDTLSAKYTYQFLSKWLEKHSKFISNPLYITGLSYSGITIPLIVQEIFNGNEAGNEPRMNIAGYIIGNPLTDRNIDFNSKIPYAHQMALLSDEIYESTKGNCNGEYVNVNASNKLCQRDLQKVDECLENVNLYHILEPICTSDTTTRSLLQKKFGSSTNKYPVPLPRAAKLKGQQWCRDNTYLYTDVWANIQSVRKALNIREGTIGKWIRCNDDHYVIGKNDTVNYAYDVSSTLDNHRNFTQKNCRALIISGDHDMAFSHLGTKRWIRDLHLNVDRTWAPWFVKQQVAGYTESFSHDDFTLTFATVKGGGHAAQESKPEECLAMVHRWFDHNPL</sequence>
<evidence type="ECO:0000313" key="2">
    <source>
        <dbReference type="EMBL" id="KAK1359053.1"/>
    </source>
</evidence>
<dbReference type="PANTHER" id="PTHR11802:SF224">
    <property type="entry name" value="SERINE CARBOXYPEPTIDASE-LIKE 7 ISOFORM X1"/>
    <property type="match status" value="1"/>
</dbReference>
<gene>
    <name evidence="2" type="ORF">POM88_043527</name>
</gene>